<dbReference type="Pfam" id="PF00069">
    <property type="entry name" value="Pkinase"/>
    <property type="match status" value="1"/>
</dbReference>
<evidence type="ECO:0000259" key="10">
    <source>
        <dbReference type="PROSITE" id="PS51489"/>
    </source>
</evidence>
<organism evidence="11 12">
    <name type="scientific">Hermetia illucens</name>
    <name type="common">Black soldier fly</name>
    <dbReference type="NCBI Taxonomy" id="343691"/>
    <lineage>
        <taxon>Eukaryota</taxon>
        <taxon>Metazoa</taxon>
        <taxon>Ecdysozoa</taxon>
        <taxon>Arthropoda</taxon>
        <taxon>Hexapoda</taxon>
        <taxon>Insecta</taxon>
        <taxon>Pterygota</taxon>
        <taxon>Neoptera</taxon>
        <taxon>Endopterygota</taxon>
        <taxon>Diptera</taxon>
        <taxon>Brachycera</taxon>
        <taxon>Stratiomyomorpha</taxon>
        <taxon>Stratiomyidae</taxon>
        <taxon>Hermetiinae</taxon>
        <taxon>Hermetia</taxon>
    </lineage>
</organism>
<keyword evidence="5 7" id="KW-0067">ATP-binding</keyword>
<dbReference type="AlphaFoldDB" id="A0A7R8V3B9"/>
<evidence type="ECO:0000256" key="8">
    <source>
        <dbReference type="SAM" id="MobiDB-lite"/>
    </source>
</evidence>
<dbReference type="GO" id="GO:0000776">
    <property type="term" value="C:kinetochore"/>
    <property type="evidence" value="ECO:0007669"/>
    <property type="project" value="UniProtKB-KW"/>
</dbReference>
<dbReference type="Pfam" id="PF08311">
    <property type="entry name" value="Mad3_BUB1_I"/>
    <property type="match status" value="1"/>
</dbReference>
<dbReference type="SUPFAM" id="SSF56112">
    <property type="entry name" value="Protein kinase-like (PK-like)"/>
    <property type="match status" value="1"/>
</dbReference>
<dbReference type="GO" id="GO:0032991">
    <property type="term" value="C:protein-containing complex"/>
    <property type="evidence" value="ECO:0007669"/>
    <property type="project" value="UniProtKB-ARBA"/>
</dbReference>
<feature type="region of interest" description="Disordered" evidence="8">
    <location>
        <begin position="557"/>
        <end position="580"/>
    </location>
</feature>
<evidence type="ECO:0000259" key="9">
    <source>
        <dbReference type="PROSITE" id="PS50011"/>
    </source>
</evidence>
<feature type="compositionally biased region" description="Polar residues" evidence="8">
    <location>
        <begin position="198"/>
        <end position="211"/>
    </location>
</feature>
<evidence type="ECO:0000256" key="3">
    <source>
        <dbReference type="ARBA" id="ARBA00022741"/>
    </source>
</evidence>
<evidence type="ECO:0000313" key="11">
    <source>
        <dbReference type="EMBL" id="CAD7092096.1"/>
    </source>
</evidence>
<comment type="subcellular location">
    <subcellularLocation>
        <location evidence="1">Chromosome</location>
        <location evidence="1">Centromere</location>
        <location evidence="1">Kinetochore</location>
    </subcellularLocation>
</comment>
<evidence type="ECO:0000256" key="6">
    <source>
        <dbReference type="ARBA" id="ARBA00023328"/>
    </source>
</evidence>
<dbReference type="Proteomes" id="UP000594454">
    <property type="component" value="Chromosome 6"/>
</dbReference>
<dbReference type="InterPro" id="IPR008271">
    <property type="entry name" value="Ser/Thr_kinase_AS"/>
</dbReference>
<dbReference type="PANTHER" id="PTHR14030">
    <property type="entry name" value="MITOTIC CHECKPOINT SERINE/THREONINE-PROTEIN KINASE BUB1"/>
    <property type="match status" value="1"/>
</dbReference>
<dbReference type="GO" id="GO:0005634">
    <property type="term" value="C:nucleus"/>
    <property type="evidence" value="ECO:0007669"/>
    <property type="project" value="TreeGrafter"/>
</dbReference>
<keyword evidence="2" id="KW-0158">Chromosome</keyword>
<evidence type="ECO:0000313" key="12">
    <source>
        <dbReference type="Proteomes" id="UP000594454"/>
    </source>
</evidence>
<feature type="compositionally biased region" description="Low complexity" evidence="8">
    <location>
        <begin position="212"/>
        <end position="234"/>
    </location>
</feature>
<dbReference type="FunFam" id="1.10.510.10:FF:000807">
    <property type="entry name" value="Checkpoint serine/threonine-protein kinase bub1"/>
    <property type="match status" value="1"/>
</dbReference>
<feature type="domain" description="BUB1 N-terminal" evidence="10">
    <location>
        <begin position="18"/>
        <end position="183"/>
    </location>
</feature>
<dbReference type="FunCoup" id="A0A7R8V3B9">
    <property type="interactions" value="56"/>
</dbReference>
<keyword evidence="6" id="KW-0137">Centromere</keyword>
<dbReference type="GO" id="GO:0005524">
    <property type="term" value="F:ATP binding"/>
    <property type="evidence" value="ECO:0007669"/>
    <property type="project" value="UniProtKB-UniRule"/>
</dbReference>
<feature type="compositionally biased region" description="Low complexity" evidence="8">
    <location>
        <begin position="248"/>
        <end position="297"/>
    </location>
</feature>
<dbReference type="InterPro" id="IPR000719">
    <property type="entry name" value="Prot_kinase_dom"/>
</dbReference>
<dbReference type="PROSITE" id="PS50011">
    <property type="entry name" value="PROTEIN_KINASE_DOM"/>
    <property type="match status" value="1"/>
</dbReference>
<reference evidence="11 12" key="1">
    <citation type="submission" date="2020-11" db="EMBL/GenBank/DDBJ databases">
        <authorList>
            <person name="Wallbank WR R."/>
            <person name="Pardo Diaz C."/>
            <person name="Kozak K."/>
            <person name="Martin S."/>
            <person name="Jiggins C."/>
            <person name="Moest M."/>
            <person name="Warren A I."/>
            <person name="Generalovic N T."/>
            <person name="Byers J.R.P. K."/>
            <person name="Montejo-Kovacevich G."/>
            <person name="Yen C E."/>
        </authorList>
    </citation>
    <scope>NUCLEOTIDE SEQUENCE [LARGE SCALE GENOMIC DNA]</scope>
</reference>
<dbReference type="PROSITE" id="PS00108">
    <property type="entry name" value="PROTEIN_KINASE_ST"/>
    <property type="match status" value="1"/>
</dbReference>
<evidence type="ECO:0000256" key="1">
    <source>
        <dbReference type="ARBA" id="ARBA00004629"/>
    </source>
</evidence>
<feature type="compositionally biased region" description="Polar residues" evidence="8">
    <location>
        <begin position="298"/>
        <end position="333"/>
    </location>
</feature>
<accession>A0A7R8V3B9</accession>
<dbReference type="SMART" id="SM00777">
    <property type="entry name" value="Mad3_BUB1_I"/>
    <property type="match status" value="1"/>
</dbReference>
<dbReference type="EMBL" id="LR899014">
    <property type="protein sequence ID" value="CAD7092096.1"/>
    <property type="molecule type" value="Genomic_DNA"/>
</dbReference>
<evidence type="ECO:0000256" key="4">
    <source>
        <dbReference type="ARBA" id="ARBA00022838"/>
    </source>
</evidence>
<name>A0A7R8V3B9_HERIL</name>
<dbReference type="Gene3D" id="1.25.40.430">
    <property type="match status" value="1"/>
</dbReference>
<gene>
    <name evidence="11" type="ORF">HERILL_LOCUS14485</name>
</gene>
<dbReference type="PROSITE" id="PS00107">
    <property type="entry name" value="PROTEIN_KINASE_ATP"/>
    <property type="match status" value="1"/>
</dbReference>
<feature type="region of interest" description="Disordered" evidence="8">
    <location>
        <begin position="179"/>
        <end position="333"/>
    </location>
</feature>
<dbReference type="PROSITE" id="PS51489">
    <property type="entry name" value="BUB1_N"/>
    <property type="match status" value="1"/>
</dbReference>
<feature type="domain" description="Protein kinase" evidence="9">
    <location>
        <begin position="834"/>
        <end position="1118"/>
    </location>
</feature>
<dbReference type="InParanoid" id="A0A7R8V3B9"/>
<evidence type="ECO:0000256" key="2">
    <source>
        <dbReference type="ARBA" id="ARBA00022454"/>
    </source>
</evidence>
<dbReference type="CDD" id="cd13981">
    <property type="entry name" value="STKc_Bub1_BubR1"/>
    <property type="match status" value="1"/>
</dbReference>
<proteinExistence type="predicted"/>
<keyword evidence="12" id="KW-1185">Reference proteome</keyword>
<sequence length="1118" mass="128231">MFQVHQKCLDLGTDKGAWENAIAAYSGPDPLELWYNYICWYDYNMRVDPENKFREALEKCLTLFEHNELYKQDVRMIKLWVKYLDLQTNPLNLYQILYQRGVGTRCSCFYIGWAHYYDSANAFKQAESVYNLGFQAKAEPYDELQEAHTKFRLSLSHRMLYTDNSSKKRTANHLIEQRQQITTLNPSKRIKTDAPETTAGSPSCNNSFSESQVQQTPQVQQQNQTQTQPVQVHQNHSHTQQIPQHPGYSQAQQSYQSYSQTPQNNQQQYVPATETSQAYVQVQQSQSQNYTQTQQVNHQSQPSPGQQFQNNVQTPQGTPVQHQQATPVQSQAAHQTVNTYTHVESDQCNLKNSAYVISSSLNYIYNDTQDDAQQMIEYPLENVKLPQNFVRFSKNNHESWKPLLCLEEPFDPNRRCVYRKDLVYPGGGIEFSPEEIRARKWAKKLQELRYSKMTQQQMQPQQQMSVPATSSHNTHKPAKVQQTHYEHQYNHQPANNTVYGRELEEQIEASTIRFSSDTGTGTKNKTITIKFKRDKSAPNSNSFSSSVSIGESYGTSAAEQSYTGEEKHYQSYEQNNEGFHSNGEVYYVDSKESNNYSYQQMPTNSTPVQKVKKVKKVKIVNKYDDSRKYSATSVNNNTSEHVSSRKSQYDDANLLLSIANMHSSEARSSDNANISTATNETLTCNDDSLSNTDFNSTYSESPYPNRSNCSTPVRKLSQSYSSKASTPLYRSLKRHTSNLSVQNDDSMCSYEQNSFFATENNDDLKQKRLDKALATIDTHLAKQAIDPFNSELCKAFLTKIDFPSRDVNETYKVVNTPIPKLANVKVTSLADVPYSIEKEVGRGSYGSVYKATNMNTGQVVALKYQKPPNIWEIYICTEVCKRITNYDILSGFMDLSSAIIAPNASILVTEFSPYGSLLDINNKIRQSTKKVMHESLVMHFSSQILNVVSHLHSCQIIHADIKPDNFLLMKVPCSDSHIPSLRLIDFGCAIDMTLFPERTEFKKVIQTDGFTCIEMQEGRHWSYQTDYFCVAGTVHVMLFGEYMQVVKKFGAWDIKQKLPRYLKKHVWTDFFTKMLNIKDVDRLPDLMDMKSNMDDEASKMDSELQTQIRTLSNLLHRR</sequence>
<dbReference type="InterPro" id="IPR013212">
    <property type="entry name" value="Mad3/Bub1_I"/>
</dbReference>
<dbReference type="GO" id="GO:0004672">
    <property type="term" value="F:protein kinase activity"/>
    <property type="evidence" value="ECO:0007669"/>
    <property type="project" value="InterPro"/>
</dbReference>
<dbReference type="GO" id="GO:0007094">
    <property type="term" value="P:mitotic spindle assembly checkpoint signaling"/>
    <property type="evidence" value="ECO:0007669"/>
    <property type="project" value="InterPro"/>
</dbReference>
<evidence type="ECO:0008006" key="13">
    <source>
        <dbReference type="Google" id="ProtNLM"/>
    </source>
</evidence>
<protein>
    <recommendedName>
        <fullName evidence="13">Bub1</fullName>
    </recommendedName>
</protein>
<feature type="binding site" evidence="7">
    <location>
        <position position="863"/>
    </location>
    <ligand>
        <name>ATP</name>
        <dbReference type="ChEBI" id="CHEBI:30616"/>
    </ligand>
</feature>
<dbReference type="InterPro" id="IPR017441">
    <property type="entry name" value="Protein_kinase_ATP_BS"/>
</dbReference>
<dbReference type="InterPro" id="IPR015661">
    <property type="entry name" value="Bub1/Mad3"/>
</dbReference>
<dbReference type="InterPro" id="IPR011009">
    <property type="entry name" value="Kinase-like_dom_sf"/>
</dbReference>
<evidence type="ECO:0000256" key="5">
    <source>
        <dbReference type="ARBA" id="ARBA00022840"/>
    </source>
</evidence>
<dbReference type="OrthoDB" id="248495at2759"/>
<dbReference type="PANTHER" id="PTHR14030:SF4">
    <property type="entry name" value="BUB1 KINASE, ISOFORM A-RELATED"/>
    <property type="match status" value="1"/>
</dbReference>
<dbReference type="SMART" id="SM00220">
    <property type="entry name" value="S_TKc"/>
    <property type="match status" value="1"/>
</dbReference>
<dbReference type="GO" id="GO:0051754">
    <property type="term" value="P:meiotic sister chromatid cohesion, centromeric"/>
    <property type="evidence" value="ECO:0007669"/>
    <property type="project" value="TreeGrafter"/>
</dbReference>
<dbReference type="Gene3D" id="1.10.510.10">
    <property type="entry name" value="Transferase(Phosphotransferase) domain 1"/>
    <property type="match status" value="1"/>
</dbReference>
<keyword evidence="3 7" id="KW-0547">Nucleotide-binding</keyword>
<evidence type="ECO:0000256" key="7">
    <source>
        <dbReference type="PROSITE-ProRule" id="PRU10141"/>
    </source>
</evidence>
<keyword evidence="4" id="KW-0995">Kinetochore</keyword>